<protein>
    <submittedName>
        <fullName evidence="2">Uncharacterized protein</fullName>
    </submittedName>
</protein>
<proteinExistence type="predicted"/>
<feature type="region of interest" description="Disordered" evidence="1">
    <location>
        <begin position="162"/>
        <end position="194"/>
    </location>
</feature>
<evidence type="ECO:0000313" key="2">
    <source>
        <dbReference type="EMBL" id="KAK4680888.1"/>
    </source>
</evidence>
<feature type="compositionally biased region" description="Basic and acidic residues" evidence="1">
    <location>
        <begin position="162"/>
        <end position="181"/>
    </location>
</feature>
<dbReference type="RefSeq" id="XP_062804358.1">
    <property type="nucleotide sequence ID" value="XM_062941500.1"/>
</dbReference>
<gene>
    <name evidence="2" type="ORF">QC764_102700</name>
</gene>
<organism evidence="2 3">
    <name type="scientific">Podospora pseudoanserina</name>
    <dbReference type="NCBI Taxonomy" id="2609844"/>
    <lineage>
        <taxon>Eukaryota</taxon>
        <taxon>Fungi</taxon>
        <taxon>Dikarya</taxon>
        <taxon>Ascomycota</taxon>
        <taxon>Pezizomycotina</taxon>
        <taxon>Sordariomycetes</taxon>
        <taxon>Sordariomycetidae</taxon>
        <taxon>Sordariales</taxon>
        <taxon>Podosporaceae</taxon>
        <taxon>Podospora</taxon>
    </lineage>
</organism>
<dbReference type="GeneID" id="87962365"/>
<keyword evidence="3" id="KW-1185">Reference proteome</keyword>
<dbReference type="Proteomes" id="UP001323617">
    <property type="component" value="Unassembled WGS sequence"/>
</dbReference>
<name>A0ABR0IM65_9PEZI</name>
<accession>A0ABR0IM65</accession>
<reference evidence="2 3" key="1">
    <citation type="journal article" date="2023" name="bioRxiv">
        <title>High-quality genome assemblies of four members of thePodospora anserinaspecies complex.</title>
        <authorList>
            <person name="Ament-Velasquez S.L."/>
            <person name="Vogan A.A."/>
            <person name="Wallerman O."/>
            <person name="Hartmann F."/>
            <person name="Gautier V."/>
            <person name="Silar P."/>
            <person name="Giraud T."/>
            <person name="Johannesson H."/>
        </authorList>
    </citation>
    <scope>NUCLEOTIDE SEQUENCE [LARGE SCALE GENOMIC DNA]</scope>
    <source>
        <strain evidence="2 3">CBS 124.78</strain>
    </source>
</reference>
<comment type="caution">
    <text evidence="2">The sequence shown here is derived from an EMBL/GenBank/DDBJ whole genome shotgun (WGS) entry which is preliminary data.</text>
</comment>
<evidence type="ECO:0000313" key="3">
    <source>
        <dbReference type="Proteomes" id="UP001323617"/>
    </source>
</evidence>
<sequence length="194" mass="21408">MLGQSRKPHQGRRTQIAHSCAALYFLGGDRGETPLQCNRVAFHCLCRPLENQHPPPKAHPLQQMGQGLTAWGQLPLVPNTGEGLPHVCTDDSISSLGNRPTTNTTPLIGIWEAHLAYCRLVLPAERHVHFSLHVAPSRLEPPVESLSPAAFHHGIIRHSRRGCDPGEDLRCSPAHHPRDSQRFPPSRPPQGHGR</sequence>
<dbReference type="EMBL" id="JAFFHC010000001">
    <property type="protein sequence ID" value="KAK4680888.1"/>
    <property type="molecule type" value="Genomic_DNA"/>
</dbReference>
<evidence type="ECO:0000256" key="1">
    <source>
        <dbReference type="SAM" id="MobiDB-lite"/>
    </source>
</evidence>